<organism evidence="2 3">
    <name type="scientific">Ophiocordyceps unilateralis</name>
    <name type="common">Zombie-ant fungus</name>
    <name type="synonym">Torrubia unilateralis</name>
    <dbReference type="NCBI Taxonomy" id="268505"/>
    <lineage>
        <taxon>Eukaryota</taxon>
        <taxon>Fungi</taxon>
        <taxon>Dikarya</taxon>
        <taxon>Ascomycota</taxon>
        <taxon>Pezizomycotina</taxon>
        <taxon>Sordariomycetes</taxon>
        <taxon>Hypocreomycetidae</taxon>
        <taxon>Hypocreales</taxon>
        <taxon>Ophiocordycipitaceae</taxon>
        <taxon>Ophiocordyceps</taxon>
    </lineage>
</organism>
<proteinExistence type="inferred from homology"/>
<keyword evidence="3" id="KW-1185">Reference proteome</keyword>
<dbReference type="PANTHER" id="PTHR31283">
    <property type="entry name" value="EKC/KEOPS COMPLEX SUBUNIT PCC1 FAMILY MEMBER"/>
    <property type="match status" value="1"/>
</dbReference>
<evidence type="ECO:0000313" key="3">
    <source>
        <dbReference type="Proteomes" id="UP000037136"/>
    </source>
</evidence>
<dbReference type="GO" id="GO:0070525">
    <property type="term" value="P:tRNA threonylcarbamoyladenosine metabolic process"/>
    <property type="evidence" value="ECO:0007669"/>
    <property type="project" value="TreeGrafter"/>
</dbReference>
<dbReference type="STRING" id="268505.A0A2A9PKM3"/>
<dbReference type="GO" id="GO:0000408">
    <property type="term" value="C:EKC/KEOPS complex"/>
    <property type="evidence" value="ECO:0007669"/>
    <property type="project" value="TreeGrafter"/>
</dbReference>
<reference evidence="2 3" key="1">
    <citation type="journal article" date="2015" name="BMC Genomics">
        <title>Gene expression during zombie ant biting behavior reflects the complexity underlying fungal parasitic behavioral manipulation.</title>
        <authorList>
            <person name="de Bekker C."/>
            <person name="Ohm R.A."/>
            <person name="Loreto R.G."/>
            <person name="Sebastian A."/>
            <person name="Albert I."/>
            <person name="Merrow M."/>
            <person name="Brachmann A."/>
            <person name="Hughes D.P."/>
        </authorList>
    </citation>
    <scope>NUCLEOTIDE SEQUENCE [LARGE SCALE GENOMIC DNA]</scope>
    <source>
        <strain evidence="2 3">SC16a</strain>
    </source>
</reference>
<accession>A0A2A9PKM3</accession>
<dbReference type="Pfam" id="PF09341">
    <property type="entry name" value="Pcc1"/>
    <property type="match status" value="1"/>
</dbReference>
<protein>
    <recommendedName>
        <fullName evidence="4">Transcription factor Pcc1</fullName>
    </recommendedName>
</protein>
<dbReference type="OrthoDB" id="10025739at2759"/>
<comment type="caution">
    <text evidence="2">The sequence shown here is derived from an EMBL/GenBank/DDBJ whole genome shotgun (WGS) entry which is preliminary data.</text>
</comment>
<reference evidence="2 3" key="2">
    <citation type="journal article" date="2017" name="Sci. Rep.">
        <title>Ant-infecting Ophiocordyceps genomes reveal a high diversity of potential behavioral manipulation genes and a possible major role for enterotoxins.</title>
        <authorList>
            <person name="de Bekker C."/>
            <person name="Ohm R.A."/>
            <person name="Evans H.C."/>
            <person name="Brachmann A."/>
            <person name="Hughes D.P."/>
        </authorList>
    </citation>
    <scope>NUCLEOTIDE SEQUENCE [LARGE SCALE GENOMIC DNA]</scope>
    <source>
        <strain evidence="2 3">SC16a</strain>
    </source>
</reference>
<dbReference type="Gene3D" id="3.30.310.50">
    <property type="entry name" value="Alpha-D-phosphohexomutase, C-terminal domain"/>
    <property type="match status" value="1"/>
</dbReference>
<name>A0A2A9PKM3_OPHUN</name>
<evidence type="ECO:0000256" key="1">
    <source>
        <dbReference type="ARBA" id="ARBA00007073"/>
    </source>
</evidence>
<dbReference type="PANTHER" id="PTHR31283:SF5">
    <property type="entry name" value="EKC_KEOPS COMPLEX SUBUNIT LAGE3"/>
    <property type="match status" value="1"/>
</dbReference>
<gene>
    <name evidence="2" type="ORF">XA68_17351</name>
</gene>
<comment type="similarity">
    <text evidence="1">Belongs to the CTAG/PCC1 family.</text>
</comment>
<evidence type="ECO:0000313" key="2">
    <source>
        <dbReference type="EMBL" id="PFH61447.1"/>
    </source>
</evidence>
<dbReference type="AlphaFoldDB" id="A0A2A9PKM3"/>
<dbReference type="InterPro" id="IPR015419">
    <property type="entry name" value="CTAG/Pcc1"/>
</dbReference>
<sequence length="107" mass="11713">MTAAAADDDDERFPCSLCLRIPLPSARLAETALGALKVDAELSPLVSRRLSVAPSPHAFVLLAHYRATTNRMLRVAVNSFLDNVKLVLDVMEHLDVDVLQLSRKDSS</sequence>
<evidence type="ECO:0008006" key="4">
    <source>
        <dbReference type="Google" id="ProtNLM"/>
    </source>
</evidence>
<dbReference type="Proteomes" id="UP000037136">
    <property type="component" value="Unassembled WGS sequence"/>
</dbReference>
<dbReference type="EMBL" id="LAZP02000071">
    <property type="protein sequence ID" value="PFH61447.1"/>
    <property type="molecule type" value="Genomic_DNA"/>
</dbReference>